<keyword evidence="3" id="KW-1185">Reference proteome</keyword>
<sequence>MGAVSPTRSQGAAKARGRPAITAISSTGWSGESRYTAPEWACTSSIIEASVKESSGRPTGARTLAGACADDCSDTPTTSSHGRAPGFGPICSLRPRPARRAARAGPFPAAPVTVSSVYPRPCRYAASAHLPSRNVPICGTWSARPPF</sequence>
<evidence type="ECO:0000256" key="1">
    <source>
        <dbReference type="SAM" id="MobiDB-lite"/>
    </source>
</evidence>
<comment type="caution">
    <text evidence="2">The sequence shown here is derived from an EMBL/GenBank/DDBJ whole genome shotgun (WGS) entry which is preliminary data.</text>
</comment>
<feature type="region of interest" description="Disordered" evidence="1">
    <location>
        <begin position="72"/>
        <end position="91"/>
    </location>
</feature>
<evidence type="ECO:0000313" key="2">
    <source>
        <dbReference type="EMBL" id="GAA1416586.1"/>
    </source>
</evidence>
<evidence type="ECO:0000313" key="3">
    <source>
        <dbReference type="Proteomes" id="UP001500973"/>
    </source>
</evidence>
<accession>A0ABP4J9H3</accession>
<protein>
    <submittedName>
        <fullName evidence="2">Uncharacterized protein</fullName>
    </submittedName>
</protein>
<name>A0ABP4J9H3_9ACTN</name>
<proteinExistence type="predicted"/>
<dbReference type="EMBL" id="BAAAIZ010000009">
    <property type="protein sequence ID" value="GAA1416586.1"/>
    <property type="molecule type" value="Genomic_DNA"/>
</dbReference>
<gene>
    <name evidence="2" type="ORF">GCM10009601_09070</name>
</gene>
<dbReference type="Proteomes" id="UP001500973">
    <property type="component" value="Unassembled WGS sequence"/>
</dbReference>
<reference evidence="3" key="1">
    <citation type="journal article" date="2019" name="Int. J. Syst. Evol. Microbiol.">
        <title>The Global Catalogue of Microorganisms (GCM) 10K type strain sequencing project: providing services to taxonomists for standard genome sequencing and annotation.</title>
        <authorList>
            <consortium name="The Broad Institute Genomics Platform"/>
            <consortium name="The Broad Institute Genome Sequencing Center for Infectious Disease"/>
            <person name="Wu L."/>
            <person name="Ma J."/>
        </authorList>
    </citation>
    <scope>NUCLEOTIDE SEQUENCE [LARGE SCALE GENOMIC DNA]</scope>
    <source>
        <strain evidence="3">JCM 11756</strain>
    </source>
</reference>
<organism evidence="2 3">
    <name type="scientific">Streptomyces thermospinosisporus</name>
    <dbReference type="NCBI Taxonomy" id="161482"/>
    <lineage>
        <taxon>Bacteria</taxon>
        <taxon>Bacillati</taxon>
        <taxon>Actinomycetota</taxon>
        <taxon>Actinomycetes</taxon>
        <taxon>Kitasatosporales</taxon>
        <taxon>Streptomycetaceae</taxon>
        <taxon>Streptomyces</taxon>
    </lineage>
</organism>